<evidence type="ECO:0000256" key="1">
    <source>
        <dbReference type="ARBA" id="ARBA00001231"/>
    </source>
</evidence>
<gene>
    <name evidence="7" type="primary">yejJ</name>
    <name evidence="7" type="ORF">GCM10011578_015290</name>
</gene>
<dbReference type="SUPFAM" id="SSF51445">
    <property type="entry name" value="(Trans)glycosidases"/>
    <property type="match status" value="1"/>
</dbReference>
<dbReference type="PANTHER" id="PTHR30480">
    <property type="entry name" value="BETA-HEXOSAMINIDASE-RELATED"/>
    <property type="match status" value="1"/>
</dbReference>
<dbReference type="GO" id="GO:0005975">
    <property type="term" value="P:carbohydrate metabolic process"/>
    <property type="evidence" value="ECO:0007669"/>
    <property type="project" value="InterPro"/>
</dbReference>
<proteinExistence type="inferred from homology"/>
<evidence type="ECO:0000313" key="7">
    <source>
        <dbReference type="EMBL" id="GGM95764.1"/>
    </source>
</evidence>
<keyword evidence="8" id="KW-1185">Reference proteome</keyword>
<protein>
    <recommendedName>
        <fullName evidence="3">beta-N-acetylhexosaminidase</fullName>
        <ecNumber evidence="3">3.2.1.52</ecNumber>
    </recommendedName>
</protein>
<comment type="similarity">
    <text evidence="2">Belongs to the glycosyl hydrolase 3 family.</text>
</comment>
<dbReference type="InterPro" id="IPR017853">
    <property type="entry name" value="GH"/>
</dbReference>
<keyword evidence="4" id="KW-0378">Hydrolase</keyword>
<evidence type="ECO:0000259" key="6">
    <source>
        <dbReference type="Pfam" id="PF00933"/>
    </source>
</evidence>
<dbReference type="InterPro" id="IPR001764">
    <property type="entry name" value="Glyco_hydro_3_N"/>
</dbReference>
<dbReference type="InterPro" id="IPR036962">
    <property type="entry name" value="Glyco_hydro_3_N_sf"/>
</dbReference>
<dbReference type="InterPro" id="IPR019800">
    <property type="entry name" value="Glyco_hydro_3_AS"/>
</dbReference>
<evidence type="ECO:0000256" key="3">
    <source>
        <dbReference type="ARBA" id="ARBA00012663"/>
    </source>
</evidence>
<evidence type="ECO:0000256" key="2">
    <source>
        <dbReference type="ARBA" id="ARBA00005336"/>
    </source>
</evidence>
<name>A0A917UHQ8_9ACTN</name>
<evidence type="ECO:0000256" key="5">
    <source>
        <dbReference type="ARBA" id="ARBA00023295"/>
    </source>
</evidence>
<dbReference type="EC" id="3.2.1.52" evidence="3"/>
<feature type="domain" description="Glycoside hydrolase family 3 N-terminal" evidence="6">
    <location>
        <begin position="104"/>
        <end position="428"/>
    </location>
</feature>
<dbReference type="Proteomes" id="UP000653411">
    <property type="component" value="Unassembled WGS sequence"/>
</dbReference>
<evidence type="ECO:0000313" key="8">
    <source>
        <dbReference type="Proteomes" id="UP000653411"/>
    </source>
</evidence>
<dbReference type="EMBL" id="BMML01000003">
    <property type="protein sequence ID" value="GGM95764.1"/>
    <property type="molecule type" value="Genomic_DNA"/>
</dbReference>
<keyword evidence="5" id="KW-0326">Glycosidase</keyword>
<reference evidence="7" key="1">
    <citation type="journal article" date="2014" name="Int. J. Syst. Evol. Microbiol.">
        <title>Complete genome sequence of Corynebacterium casei LMG S-19264T (=DSM 44701T), isolated from a smear-ripened cheese.</title>
        <authorList>
            <consortium name="US DOE Joint Genome Institute (JGI-PGF)"/>
            <person name="Walter F."/>
            <person name="Albersmeier A."/>
            <person name="Kalinowski J."/>
            <person name="Ruckert C."/>
        </authorList>
    </citation>
    <scope>NUCLEOTIDE SEQUENCE</scope>
    <source>
        <strain evidence="7">CGMCC 4.7110</strain>
    </source>
</reference>
<dbReference type="Gene3D" id="3.20.20.300">
    <property type="entry name" value="Glycoside hydrolase, family 3, N-terminal domain"/>
    <property type="match status" value="1"/>
</dbReference>
<reference evidence="7" key="2">
    <citation type="submission" date="2020-09" db="EMBL/GenBank/DDBJ databases">
        <authorList>
            <person name="Sun Q."/>
            <person name="Zhou Y."/>
        </authorList>
    </citation>
    <scope>NUCLEOTIDE SEQUENCE</scope>
    <source>
        <strain evidence="7">CGMCC 4.7110</strain>
    </source>
</reference>
<dbReference type="GO" id="GO:0004563">
    <property type="term" value="F:beta-N-acetylhexosaminidase activity"/>
    <property type="evidence" value="ECO:0007669"/>
    <property type="project" value="UniProtKB-EC"/>
</dbReference>
<accession>A0A917UHQ8</accession>
<evidence type="ECO:0000256" key="4">
    <source>
        <dbReference type="ARBA" id="ARBA00022801"/>
    </source>
</evidence>
<sequence>MARDNGSAHVPTPPVRRNVEEECRGVACTRMNQERIMGTPVRRRAGGGSAAQRAAVGIVTTVLAAGVCTVPAAGATAPRVPAAFAATSATTCADTVYAGMTQAQRVGQLFMGGVAATRPSTTDLQTLHTYHVGSVMLTGRSSAGTTATRKVVDGVRAQADTVGGHKVGLLVSTDQEGGQVQVLSGPGFSVIPNALTQGSWSTATLRSRAETWAGQLKAAGLDLNLAPVADVVPASLGTRNAPIGHFYREYGHTPAVVTSHTGAFAAGFRTAGVMTTFKHFPGLGQVIGNTDTTANVVDSVTTTTSSSLQPFQSGIKADAPFVMISSAKYTKIDSRHLAAFSPAVINTLLRGKFGFKGVVISDDLGQAVAVRAYTPAQRAVQFIGAGGDMVLTVRASTVPAMVQGVQAQMAKDATFRTKVAASVHRVLAAKAAAGRLTCG</sequence>
<comment type="catalytic activity">
    <reaction evidence="1">
        <text>Hydrolysis of terminal non-reducing N-acetyl-D-hexosamine residues in N-acetyl-beta-D-hexosaminides.</text>
        <dbReference type="EC" id="3.2.1.52"/>
    </reaction>
</comment>
<dbReference type="GO" id="GO:0009254">
    <property type="term" value="P:peptidoglycan turnover"/>
    <property type="evidence" value="ECO:0007669"/>
    <property type="project" value="TreeGrafter"/>
</dbReference>
<dbReference type="PROSITE" id="PS00775">
    <property type="entry name" value="GLYCOSYL_HYDROL_F3"/>
    <property type="match status" value="1"/>
</dbReference>
<organism evidence="7 8">
    <name type="scientific">Streptomyces fuscichromogenes</name>
    <dbReference type="NCBI Taxonomy" id="1324013"/>
    <lineage>
        <taxon>Bacteria</taxon>
        <taxon>Bacillati</taxon>
        <taxon>Actinomycetota</taxon>
        <taxon>Actinomycetes</taxon>
        <taxon>Kitasatosporales</taxon>
        <taxon>Streptomycetaceae</taxon>
        <taxon>Streptomyces</taxon>
    </lineage>
</organism>
<dbReference type="AlphaFoldDB" id="A0A917UHQ8"/>
<dbReference type="PANTHER" id="PTHR30480:SF13">
    <property type="entry name" value="BETA-HEXOSAMINIDASE"/>
    <property type="match status" value="1"/>
</dbReference>
<dbReference type="Pfam" id="PF00933">
    <property type="entry name" value="Glyco_hydro_3"/>
    <property type="match status" value="1"/>
</dbReference>
<dbReference type="InterPro" id="IPR050226">
    <property type="entry name" value="NagZ_Beta-hexosaminidase"/>
</dbReference>
<comment type="caution">
    <text evidence="7">The sequence shown here is derived from an EMBL/GenBank/DDBJ whole genome shotgun (WGS) entry which is preliminary data.</text>
</comment>